<dbReference type="InterPro" id="IPR002642">
    <property type="entry name" value="LysoPLipase_cat_dom"/>
</dbReference>
<dbReference type="GO" id="GO:0004622">
    <property type="term" value="F:phosphatidylcholine lysophospholipase activity"/>
    <property type="evidence" value="ECO:0007669"/>
    <property type="project" value="UniProtKB-EC"/>
</dbReference>
<proteinExistence type="inferred from homology"/>
<dbReference type="EMBL" id="KL197709">
    <property type="protein sequence ID" value="KDQ63909.1"/>
    <property type="molecule type" value="Genomic_DNA"/>
</dbReference>
<evidence type="ECO:0000313" key="12">
    <source>
        <dbReference type="Proteomes" id="UP000027265"/>
    </source>
</evidence>
<evidence type="ECO:0000256" key="7">
    <source>
        <dbReference type="ARBA" id="ARBA00023180"/>
    </source>
</evidence>
<protein>
    <recommendedName>
        <fullName evidence="2 9">Lysophospholipase</fullName>
        <ecNumber evidence="2 9">3.1.1.5</ecNumber>
    </recommendedName>
</protein>
<evidence type="ECO:0000256" key="8">
    <source>
        <dbReference type="PROSITE-ProRule" id="PRU00555"/>
    </source>
</evidence>
<keyword evidence="4 8" id="KW-0378">Hydrolase</keyword>
<comment type="similarity">
    <text evidence="1 9">Belongs to the lysophospholipase family.</text>
</comment>
<sequence length="604" mass="63348">MLSTIALAFVALSTVTVPVLCQTAAQAWTPHFGACPANFSLVRMTGASGVNQSLSTGEAQYVSSRRADVLPGAFKSYLSSVQGTNVTLPDYVSSILGGTNGSLPTVGIAISGGAYRAAMFGAGVINALDGRNASAVKIGTGGLLQAATYISGLSGGSWIVYSLSQANFPTMQDLILGPPIGTATPGGYGGWLTEYGTLGLNAAGSYNATNAIYSAELATEIGGKYEAGFPVTLVDVLARALARHFLNGTTLMNFFDNTTSNHGAGQLFSSIQNVSTFSSYEQPFPIVVVDSWSPGPGIAGNYIPAANIIYEFNAYEMGSYDPTLAAFTPIEYLGTTNTSVCVTGFEQADFVLGTSSDYLVAYNSSTSALMTSAAWPWIEVANTSYPQPGVTMDVALYPNPFYGLKNGTFVDAEEKYLSLVDGGEDGETVPVQPMLVKARDVDLIVAVDANADNTQNWADGSTMVNAQIRAELYSSAYSFPAVPTNTTQFIAQNLTLHPTFFGCDNTSSPLLVYIANGGPPLGQTAVTNTTGDTFEEPFAQAVLAQAFDIATQGIPSDYTKDPEYPACLACAVVDRARAREGIERSGVCSSCFAKYCWNGTQVAV</sequence>
<evidence type="ECO:0000259" key="10">
    <source>
        <dbReference type="PROSITE" id="PS51210"/>
    </source>
</evidence>
<dbReference type="InterPro" id="IPR016035">
    <property type="entry name" value="Acyl_Trfase/lysoPLipase"/>
</dbReference>
<keyword evidence="12" id="KW-1185">Reference proteome</keyword>
<dbReference type="SUPFAM" id="SSF52151">
    <property type="entry name" value="FabD/lysophospholipase-like"/>
    <property type="match status" value="1"/>
</dbReference>
<dbReference type="EC" id="3.1.1.5" evidence="2 9"/>
<feature type="signal peptide" evidence="9">
    <location>
        <begin position="1"/>
        <end position="21"/>
    </location>
</feature>
<dbReference type="InParanoid" id="A0A067QAB5"/>
<dbReference type="GO" id="GO:0004623">
    <property type="term" value="F:phospholipase A2 activity"/>
    <property type="evidence" value="ECO:0007669"/>
    <property type="project" value="TreeGrafter"/>
</dbReference>
<dbReference type="Proteomes" id="UP000027265">
    <property type="component" value="Unassembled WGS sequence"/>
</dbReference>
<dbReference type="HOGENOM" id="CLU_014602_1_0_1"/>
<organism evidence="11 12">
    <name type="scientific">Jaapia argillacea MUCL 33604</name>
    <dbReference type="NCBI Taxonomy" id="933084"/>
    <lineage>
        <taxon>Eukaryota</taxon>
        <taxon>Fungi</taxon>
        <taxon>Dikarya</taxon>
        <taxon>Basidiomycota</taxon>
        <taxon>Agaricomycotina</taxon>
        <taxon>Agaricomycetes</taxon>
        <taxon>Agaricomycetidae</taxon>
        <taxon>Jaapiales</taxon>
        <taxon>Jaapiaceae</taxon>
        <taxon>Jaapia</taxon>
    </lineage>
</organism>
<evidence type="ECO:0000313" key="11">
    <source>
        <dbReference type="EMBL" id="KDQ63909.1"/>
    </source>
</evidence>
<keyword evidence="6 8" id="KW-0443">Lipid metabolism</keyword>
<name>A0A067QAB5_9AGAM</name>
<dbReference type="PANTHER" id="PTHR10728:SF33">
    <property type="entry name" value="LYSOPHOSPHOLIPASE 1-RELATED"/>
    <property type="match status" value="1"/>
</dbReference>
<feature type="chain" id="PRO_5005103623" description="Lysophospholipase" evidence="9">
    <location>
        <begin position="22"/>
        <end position="604"/>
    </location>
</feature>
<dbReference type="AlphaFoldDB" id="A0A067QAB5"/>
<evidence type="ECO:0000256" key="6">
    <source>
        <dbReference type="ARBA" id="ARBA00023098"/>
    </source>
</evidence>
<comment type="catalytic activity">
    <reaction evidence="9">
        <text>a 1-acyl-sn-glycero-3-phosphocholine + H2O = sn-glycerol 3-phosphocholine + a fatty acid + H(+)</text>
        <dbReference type="Rhea" id="RHEA:15177"/>
        <dbReference type="ChEBI" id="CHEBI:15377"/>
        <dbReference type="ChEBI" id="CHEBI:15378"/>
        <dbReference type="ChEBI" id="CHEBI:16870"/>
        <dbReference type="ChEBI" id="CHEBI:28868"/>
        <dbReference type="ChEBI" id="CHEBI:58168"/>
        <dbReference type="EC" id="3.1.1.5"/>
    </reaction>
</comment>
<dbReference type="STRING" id="933084.A0A067QAB5"/>
<dbReference type="GO" id="GO:0005829">
    <property type="term" value="C:cytosol"/>
    <property type="evidence" value="ECO:0007669"/>
    <property type="project" value="TreeGrafter"/>
</dbReference>
<evidence type="ECO:0000256" key="2">
    <source>
        <dbReference type="ARBA" id="ARBA00013274"/>
    </source>
</evidence>
<accession>A0A067QAB5</accession>
<evidence type="ECO:0000256" key="4">
    <source>
        <dbReference type="ARBA" id="ARBA00022801"/>
    </source>
</evidence>
<dbReference type="SMART" id="SM00022">
    <property type="entry name" value="PLAc"/>
    <property type="match status" value="1"/>
</dbReference>
<dbReference type="FunCoup" id="A0A067QAB5">
    <property type="interactions" value="214"/>
</dbReference>
<evidence type="ECO:0000256" key="5">
    <source>
        <dbReference type="ARBA" id="ARBA00022963"/>
    </source>
</evidence>
<evidence type="ECO:0000256" key="9">
    <source>
        <dbReference type="RuleBase" id="RU362103"/>
    </source>
</evidence>
<keyword evidence="7" id="KW-0325">Glycoprotein</keyword>
<keyword evidence="5 8" id="KW-0442">Lipid degradation</keyword>
<evidence type="ECO:0000256" key="3">
    <source>
        <dbReference type="ARBA" id="ARBA00022729"/>
    </source>
</evidence>
<gene>
    <name evidence="11" type="ORF">JAAARDRAFT_118304</name>
</gene>
<reference evidence="12" key="1">
    <citation type="journal article" date="2014" name="Proc. Natl. Acad. Sci. U.S.A.">
        <title>Extensive sampling of basidiomycete genomes demonstrates inadequacy of the white-rot/brown-rot paradigm for wood decay fungi.</title>
        <authorList>
            <person name="Riley R."/>
            <person name="Salamov A.A."/>
            <person name="Brown D.W."/>
            <person name="Nagy L.G."/>
            <person name="Floudas D."/>
            <person name="Held B.W."/>
            <person name="Levasseur A."/>
            <person name="Lombard V."/>
            <person name="Morin E."/>
            <person name="Otillar R."/>
            <person name="Lindquist E.A."/>
            <person name="Sun H."/>
            <person name="LaButti K.M."/>
            <person name="Schmutz J."/>
            <person name="Jabbour D."/>
            <person name="Luo H."/>
            <person name="Baker S.E."/>
            <person name="Pisabarro A.G."/>
            <person name="Walton J.D."/>
            <person name="Blanchette R.A."/>
            <person name="Henrissat B."/>
            <person name="Martin F."/>
            <person name="Cullen D."/>
            <person name="Hibbett D.S."/>
            <person name="Grigoriev I.V."/>
        </authorList>
    </citation>
    <scope>NUCLEOTIDE SEQUENCE [LARGE SCALE GENOMIC DNA]</scope>
    <source>
        <strain evidence="12">MUCL 33604</strain>
    </source>
</reference>
<keyword evidence="3 9" id="KW-0732">Signal</keyword>
<dbReference type="PROSITE" id="PS51210">
    <property type="entry name" value="PLA2C"/>
    <property type="match status" value="1"/>
</dbReference>
<dbReference type="Pfam" id="PF01735">
    <property type="entry name" value="PLA2_B"/>
    <property type="match status" value="1"/>
</dbReference>
<feature type="domain" description="PLA2c" evidence="10">
    <location>
        <begin position="34"/>
        <end position="602"/>
    </location>
</feature>
<dbReference type="OrthoDB" id="4084751at2759"/>
<dbReference type="Gene3D" id="3.40.1090.10">
    <property type="entry name" value="Cytosolic phospholipase A2 catalytic domain"/>
    <property type="match status" value="1"/>
</dbReference>
<dbReference type="PANTHER" id="PTHR10728">
    <property type="entry name" value="CYTOSOLIC PHOSPHOLIPASE A2"/>
    <property type="match status" value="1"/>
</dbReference>
<dbReference type="GO" id="GO:0046475">
    <property type="term" value="P:glycerophospholipid catabolic process"/>
    <property type="evidence" value="ECO:0007669"/>
    <property type="project" value="TreeGrafter"/>
</dbReference>
<evidence type="ECO:0000256" key="1">
    <source>
        <dbReference type="ARBA" id="ARBA00008780"/>
    </source>
</evidence>